<keyword evidence="1" id="KW-0732">Signal</keyword>
<sequence>MFRLSVLLLLAAATLGGSAWHALASPPEAPVAPPDVNAGAQAAFDGAPMRIRVRGLDIAHPVFAIFALPGEAVGIDAPAGSGPYRIAAAGGRVESRVPYVPERRDQGWTWTAPPRAGLYPLAILREADGQRIELNAFVMRPRTDLADGRLQNYRVGHYPDRPLRDNPIYLPPRGFIELTAQNHDVRVSPHFTLGEFASKQSGGYPKFLVLDERLLLALETIIDALRSARHEASGLHVMSGYRTPFYNAAIGNVRYSLHQWGMAADVFVDEDRDGVMDDLDGDGRITRADAEVLYRVVDELHERPEYSAYVGGTGLYAPAFPRRGPFVHVDVRGWRARW</sequence>
<organism evidence="2 3">
    <name type="scientific">Sinimarinibacterium flocculans</name>
    <dbReference type="NCBI Taxonomy" id="985250"/>
    <lineage>
        <taxon>Bacteria</taxon>
        <taxon>Pseudomonadati</taxon>
        <taxon>Pseudomonadota</taxon>
        <taxon>Gammaproteobacteria</taxon>
        <taxon>Nevskiales</taxon>
        <taxon>Nevskiaceae</taxon>
        <taxon>Sinimarinibacterium</taxon>
    </lineage>
</organism>
<feature type="signal peptide" evidence="1">
    <location>
        <begin position="1"/>
        <end position="24"/>
    </location>
</feature>
<dbReference type="InterPro" id="IPR009045">
    <property type="entry name" value="Zn_M74/Hedgehog-like"/>
</dbReference>
<dbReference type="AlphaFoldDB" id="A0A318E9K8"/>
<keyword evidence="3" id="KW-1185">Reference proteome</keyword>
<accession>A0A318E9K8</accession>
<evidence type="ECO:0000313" key="3">
    <source>
        <dbReference type="Proteomes" id="UP000248330"/>
    </source>
</evidence>
<comment type="caution">
    <text evidence="2">The sequence shown here is derived from an EMBL/GenBank/DDBJ whole genome shotgun (WGS) entry which is preliminary data.</text>
</comment>
<feature type="chain" id="PRO_5016459845" evidence="1">
    <location>
        <begin position="25"/>
        <end position="338"/>
    </location>
</feature>
<dbReference type="RefSeq" id="WP_110266927.1">
    <property type="nucleotide sequence ID" value="NZ_CAWNXA010000016.1"/>
</dbReference>
<dbReference type="EMBL" id="QICN01000016">
    <property type="protein sequence ID" value="PXV63642.1"/>
    <property type="molecule type" value="Genomic_DNA"/>
</dbReference>
<dbReference type="OrthoDB" id="5242612at2"/>
<dbReference type="Proteomes" id="UP000248330">
    <property type="component" value="Unassembled WGS sequence"/>
</dbReference>
<proteinExistence type="predicted"/>
<protein>
    <submittedName>
        <fullName evidence="2">Peptidase M15-like protein</fullName>
    </submittedName>
</protein>
<evidence type="ECO:0000256" key="1">
    <source>
        <dbReference type="SAM" id="SignalP"/>
    </source>
</evidence>
<dbReference type="Gene3D" id="3.30.1380.10">
    <property type="match status" value="1"/>
</dbReference>
<reference evidence="2 3" key="1">
    <citation type="submission" date="2018-04" db="EMBL/GenBank/DDBJ databases">
        <title>Genomic Encyclopedia of Type Strains, Phase IV (KMG-IV): sequencing the most valuable type-strain genomes for metagenomic binning, comparative biology and taxonomic classification.</title>
        <authorList>
            <person name="Goeker M."/>
        </authorList>
    </citation>
    <scope>NUCLEOTIDE SEQUENCE [LARGE SCALE GENOMIC DNA]</scope>
    <source>
        <strain evidence="2 3">DSM 104150</strain>
    </source>
</reference>
<gene>
    <name evidence="2" type="ORF">C8D93_11638</name>
</gene>
<name>A0A318E9K8_9GAMM</name>
<evidence type="ECO:0000313" key="2">
    <source>
        <dbReference type="EMBL" id="PXV63642.1"/>
    </source>
</evidence>
<dbReference type="SUPFAM" id="SSF55166">
    <property type="entry name" value="Hedgehog/DD-peptidase"/>
    <property type="match status" value="1"/>
</dbReference>